<protein>
    <recommendedName>
        <fullName evidence="3">SGNH hydrolase-type esterase domain-containing protein</fullName>
    </recommendedName>
</protein>
<dbReference type="InterPro" id="IPR037460">
    <property type="entry name" value="SEST-like"/>
</dbReference>
<gene>
    <name evidence="4" type="ORF">VV01_21150</name>
</gene>
<dbReference type="PANTHER" id="PTHR37981:SF1">
    <property type="entry name" value="SGNH HYDROLASE-TYPE ESTERASE DOMAIN-CONTAINING PROTEIN"/>
    <property type="match status" value="1"/>
</dbReference>
<feature type="disulfide bond" evidence="2">
    <location>
        <begin position="120"/>
        <end position="133"/>
    </location>
</feature>
<dbReference type="AlphaFoldDB" id="A0A0L6CPJ3"/>
<feature type="disulfide bond" evidence="2">
    <location>
        <begin position="187"/>
        <end position="236"/>
    </location>
</feature>
<evidence type="ECO:0000256" key="1">
    <source>
        <dbReference type="PIRSR" id="PIRSR637460-1"/>
    </source>
</evidence>
<evidence type="ECO:0000259" key="3">
    <source>
        <dbReference type="Pfam" id="PF13472"/>
    </source>
</evidence>
<evidence type="ECO:0000313" key="4">
    <source>
        <dbReference type="EMBL" id="KNX39657.1"/>
    </source>
</evidence>
<evidence type="ECO:0000256" key="2">
    <source>
        <dbReference type="PIRSR" id="PIRSR637460-2"/>
    </source>
</evidence>
<name>A0A0L6CPJ3_9MICO</name>
<dbReference type="Pfam" id="PF13472">
    <property type="entry name" value="Lipase_GDSL_2"/>
    <property type="match status" value="1"/>
</dbReference>
<feature type="active site" evidence="1">
    <location>
        <position position="256"/>
    </location>
</feature>
<dbReference type="CDD" id="cd01823">
    <property type="entry name" value="SEST_like"/>
    <property type="match status" value="1"/>
</dbReference>
<feature type="domain" description="SGNH hydrolase-type esterase" evidence="3">
    <location>
        <begin position="23"/>
        <end position="248"/>
    </location>
</feature>
<dbReference type="Proteomes" id="UP000037397">
    <property type="component" value="Unassembled WGS sequence"/>
</dbReference>
<dbReference type="PANTHER" id="PTHR37981">
    <property type="entry name" value="LIPASE 2"/>
    <property type="match status" value="1"/>
</dbReference>
<feature type="disulfide bond" evidence="2">
    <location>
        <begin position="43"/>
        <end position="68"/>
    </location>
</feature>
<evidence type="ECO:0000313" key="5">
    <source>
        <dbReference type="Proteomes" id="UP000037397"/>
    </source>
</evidence>
<dbReference type="InterPro" id="IPR036514">
    <property type="entry name" value="SGNH_hydro_sf"/>
</dbReference>
<keyword evidence="2" id="KW-1015">Disulfide bond</keyword>
<dbReference type="SUPFAM" id="SSF52266">
    <property type="entry name" value="SGNH hydrolase"/>
    <property type="match status" value="1"/>
</dbReference>
<feature type="active site" description="Nucleophile" evidence="1">
    <location>
        <position position="27"/>
    </location>
</feature>
<dbReference type="GO" id="GO:0004806">
    <property type="term" value="F:triacylglycerol lipase activity"/>
    <property type="evidence" value="ECO:0007669"/>
    <property type="project" value="TreeGrafter"/>
</dbReference>
<dbReference type="GO" id="GO:0019433">
    <property type="term" value="P:triglyceride catabolic process"/>
    <property type="evidence" value="ECO:0007669"/>
    <property type="project" value="TreeGrafter"/>
</dbReference>
<dbReference type="InterPro" id="IPR013830">
    <property type="entry name" value="SGNH_hydro"/>
</dbReference>
<keyword evidence="5" id="KW-1185">Reference proteome</keyword>
<accession>A0A0L6CPJ3</accession>
<sequence>MAALCCVATGCSDDGPVYERYVAIGDSYTAGPSIPDSETDNGCGRSTNSYPYQVARALRVTELVDIACGGATTANASVPQRNAYGHNLAQLKAVDEDADLVTVSLGANDERLFGRLVNACAAAGRRTQVGSPCAEASSVGGQDALIASATRTRGRLAQLLRAVRAKAPHARVLAVGYPQLARAGESCPQRVPWAPGDHAYVARVLDALNAAVRAAATDAGVEYVDIAALSAGHSVCDRRPWVAGQVGDPLVAAAAHPYLREQTAVARAVVAQASRPAG</sequence>
<dbReference type="Gene3D" id="3.40.50.1110">
    <property type="entry name" value="SGNH hydrolase"/>
    <property type="match status" value="1"/>
</dbReference>
<dbReference type="STRING" id="1631356.VV01_21150"/>
<reference evidence="5" key="1">
    <citation type="submission" date="2015-03" db="EMBL/GenBank/DDBJ databases">
        <title>Luteipulveratus halotolerans sp. nov., a novel actinobacterium (Dermacoccaceae) from Sarawak, Malaysia.</title>
        <authorList>
            <person name="Juboi H."/>
            <person name="Basik A."/>
            <person name="Shamsul S.S."/>
            <person name="Arnold P."/>
            <person name="Schmitt E.K."/>
            <person name="Sanglier J.-J."/>
            <person name="Yeo T."/>
        </authorList>
    </citation>
    <scope>NUCLEOTIDE SEQUENCE [LARGE SCALE GENOMIC DNA]</scope>
    <source>
        <strain evidence="5">C296001</strain>
    </source>
</reference>
<organism evidence="4 5">
    <name type="scientific">Luteipulveratus halotolerans</name>
    <dbReference type="NCBI Taxonomy" id="1631356"/>
    <lineage>
        <taxon>Bacteria</taxon>
        <taxon>Bacillati</taxon>
        <taxon>Actinomycetota</taxon>
        <taxon>Actinomycetes</taxon>
        <taxon>Micrococcales</taxon>
        <taxon>Dermacoccaceae</taxon>
        <taxon>Luteipulveratus</taxon>
    </lineage>
</organism>
<dbReference type="EMBL" id="LAIR01000002">
    <property type="protein sequence ID" value="KNX39657.1"/>
    <property type="molecule type" value="Genomic_DNA"/>
</dbReference>
<proteinExistence type="predicted"/>
<comment type="caution">
    <text evidence="4">The sequence shown here is derived from an EMBL/GenBank/DDBJ whole genome shotgun (WGS) entry which is preliminary data.</text>
</comment>